<reference evidence="6 7" key="1">
    <citation type="journal article" date="2016" name="Mol. Biol. Evol.">
        <title>Comparative Genomics of Early-Diverging Mushroom-Forming Fungi Provides Insights into the Origins of Lignocellulose Decay Capabilities.</title>
        <authorList>
            <person name="Nagy L.G."/>
            <person name="Riley R."/>
            <person name="Tritt A."/>
            <person name="Adam C."/>
            <person name="Daum C."/>
            <person name="Floudas D."/>
            <person name="Sun H."/>
            <person name="Yadav J.S."/>
            <person name="Pangilinan J."/>
            <person name="Larsson K.H."/>
            <person name="Matsuura K."/>
            <person name="Barry K."/>
            <person name="Labutti K."/>
            <person name="Kuo R."/>
            <person name="Ohm R.A."/>
            <person name="Bhattacharya S.S."/>
            <person name="Shirouzu T."/>
            <person name="Yoshinaga Y."/>
            <person name="Martin F.M."/>
            <person name="Grigoriev I.V."/>
            <person name="Hibbett D.S."/>
        </authorList>
    </citation>
    <scope>NUCLEOTIDE SEQUENCE [LARGE SCALE GENOMIC DNA]</scope>
    <source>
        <strain evidence="6 7">HHB10207 ss-3</strain>
    </source>
</reference>
<evidence type="ECO:0000256" key="1">
    <source>
        <dbReference type="ARBA" id="ARBA00007677"/>
    </source>
</evidence>
<keyword evidence="2 6" id="KW-0808">Transferase</keyword>
<dbReference type="Pfam" id="PF01793">
    <property type="entry name" value="Glyco_transf_15"/>
    <property type="match status" value="1"/>
</dbReference>
<comment type="similarity">
    <text evidence="1">Belongs to the glycosyltransferase 15 family.</text>
</comment>
<dbReference type="PANTHER" id="PTHR31121:SF6">
    <property type="entry name" value="ALPHA-1,2 MANNOSYLTRANSFERASE KTR1"/>
    <property type="match status" value="1"/>
</dbReference>
<evidence type="ECO:0000256" key="5">
    <source>
        <dbReference type="SAM" id="Phobius"/>
    </source>
</evidence>
<protein>
    <submittedName>
        <fullName evidence="6">Glycosyltransferase family 15 protein</fullName>
    </submittedName>
</protein>
<dbReference type="GO" id="GO:0005794">
    <property type="term" value="C:Golgi apparatus"/>
    <property type="evidence" value="ECO:0007669"/>
    <property type="project" value="TreeGrafter"/>
</dbReference>
<evidence type="ECO:0000256" key="3">
    <source>
        <dbReference type="PIRSR" id="PIRSR018153-1"/>
    </source>
</evidence>
<dbReference type="Proteomes" id="UP000076798">
    <property type="component" value="Unassembled WGS sequence"/>
</dbReference>
<dbReference type="FunFam" id="3.90.550.10:FF:000051">
    <property type="entry name" value="Alpha-1,2-mannosyltransferase (Ktr4)"/>
    <property type="match status" value="1"/>
</dbReference>
<gene>
    <name evidence="6" type="ORF">SISSUDRAFT_1011722</name>
</gene>
<dbReference type="AlphaFoldDB" id="A0A165XWH3"/>
<organism evidence="6 7">
    <name type="scientific">Sistotremastrum suecicum HHB10207 ss-3</name>
    <dbReference type="NCBI Taxonomy" id="1314776"/>
    <lineage>
        <taxon>Eukaryota</taxon>
        <taxon>Fungi</taxon>
        <taxon>Dikarya</taxon>
        <taxon>Basidiomycota</taxon>
        <taxon>Agaricomycotina</taxon>
        <taxon>Agaricomycetes</taxon>
        <taxon>Sistotremastrales</taxon>
        <taxon>Sistotremastraceae</taxon>
        <taxon>Sistotremastrum</taxon>
    </lineage>
</organism>
<dbReference type="GO" id="GO:0000026">
    <property type="term" value="F:alpha-1,2-mannosyltransferase activity"/>
    <property type="evidence" value="ECO:0007669"/>
    <property type="project" value="TreeGrafter"/>
</dbReference>
<keyword evidence="7" id="KW-1185">Reference proteome</keyword>
<accession>A0A165XWH3</accession>
<evidence type="ECO:0000256" key="2">
    <source>
        <dbReference type="ARBA" id="ARBA00022679"/>
    </source>
</evidence>
<feature type="region of interest" description="Disordered" evidence="4">
    <location>
        <begin position="68"/>
        <end position="94"/>
    </location>
</feature>
<feature type="transmembrane region" description="Helical" evidence="5">
    <location>
        <begin position="12"/>
        <end position="29"/>
    </location>
</feature>
<dbReference type="Gene3D" id="3.90.550.10">
    <property type="entry name" value="Spore Coat Polysaccharide Biosynthesis Protein SpsA, Chain A"/>
    <property type="match status" value="1"/>
</dbReference>
<keyword evidence="5" id="KW-0812">Transmembrane</keyword>
<dbReference type="EMBL" id="KV428310">
    <property type="protein sequence ID" value="KZT32626.1"/>
    <property type="molecule type" value="Genomic_DNA"/>
</dbReference>
<keyword evidence="5" id="KW-0472">Membrane</keyword>
<keyword evidence="5" id="KW-1133">Transmembrane helix</keyword>
<dbReference type="InterPro" id="IPR029044">
    <property type="entry name" value="Nucleotide-diphossugar_trans"/>
</dbReference>
<dbReference type="PIRSF" id="PIRSF018153">
    <property type="entry name" value="Glyco_trans_15"/>
    <property type="match status" value="1"/>
</dbReference>
<sequence length="408" mass="48206">MLWSSTRIHGQSKIFALVLGVVFAMHLILQSASETYRDSTKFPEWVDQVSDTYQDLYFSSPSSQCHVLSPKSTTNTTLSQTEDPKFSSPQSPPPRKANATLIMLARNKEIYQAISSVKHMEDRFNRALPSPYPWIFLNEEPFTEEFKERIRDVVSGEVEFGLIPKEHWFQPEDIDEKRAYRGRWELIMKGIIYADSVSYRNMCRFNSGFFYRHELLQKYKWYWRVEPNVKFFCDLDYDPFLFMEDNKKEYGFTITMEEFEPTIRSLWPTVKQFMADHPEYIAPDNAMKFISHNNGDTYNLCHFWSNFEIASLDFYRSEAYTSYFKTLDETGNFYYERWGDAPVHSIAASLFLNKSQIHFFSDVGYRHEPFQHCPQGVENERGKCSCDPDDNYDYTGASCLSRWEDVFR</sequence>
<proteinExistence type="inferred from homology"/>
<dbReference type="GO" id="GO:0016020">
    <property type="term" value="C:membrane"/>
    <property type="evidence" value="ECO:0007669"/>
    <property type="project" value="InterPro"/>
</dbReference>
<feature type="active site" description="Nucleophile" evidence="3">
    <location>
        <position position="308"/>
    </location>
</feature>
<name>A0A165XWH3_9AGAM</name>
<dbReference type="GO" id="GO:0000032">
    <property type="term" value="P:cell wall mannoprotein biosynthetic process"/>
    <property type="evidence" value="ECO:0007669"/>
    <property type="project" value="TreeGrafter"/>
</dbReference>
<evidence type="ECO:0000313" key="6">
    <source>
        <dbReference type="EMBL" id="KZT32626.1"/>
    </source>
</evidence>
<dbReference type="PANTHER" id="PTHR31121">
    <property type="entry name" value="ALPHA-1,2 MANNOSYLTRANSFERASE KTR1"/>
    <property type="match status" value="1"/>
</dbReference>
<evidence type="ECO:0000313" key="7">
    <source>
        <dbReference type="Proteomes" id="UP000076798"/>
    </source>
</evidence>
<dbReference type="STRING" id="1314776.A0A165XWH3"/>
<feature type="compositionally biased region" description="Polar residues" evidence="4">
    <location>
        <begin position="68"/>
        <end position="81"/>
    </location>
</feature>
<dbReference type="InterPro" id="IPR002685">
    <property type="entry name" value="Glyco_trans_15"/>
</dbReference>
<dbReference type="GO" id="GO:0006487">
    <property type="term" value="P:protein N-linked glycosylation"/>
    <property type="evidence" value="ECO:0007669"/>
    <property type="project" value="TreeGrafter"/>
</dbReference>
<dbReference type="OrthoDB" id="439943at2759"/>
<evidence type="ECO:0000256" key="4">
    <source>
        <dbReference type="SAM" id="MobiDB-lite"/>
    </source>
</evidence>
<dbReference type="SUPFAM" id="SSF53448">
    <property type="entry name" value="Nucleotide-diphospho-sugar transferases"/>
    <property type="match status" value="1"/>
</dbReference>